<keyword evidence="4" id="KW-0677">Repeat</keyword>
<feature type="repeat" description="ARM" evidence="9">
    <location>
        <begin position="127"/>
        <end position="169"/>
    </location>
</feature>
<comment type="function">
    <text evidence="7 10">Functions in both vacuole inheritance and protein targeting from the cytoplasm to vacuole.</text>
</comment>
<dbReference type="PANTHER" id="PTHR47249">
    <property type="entry name" value="VACUOLAR PROTEIN 8"/>
    <property type="match status" value="1"/>
</dbReference>
<sequence length="552" mass="60076">MGGCCSMYSGRANEGPYSQGLSDSEREAVSLLLHYLDNRDELDFFKAGPINALTTLVHSNSLELHRSAALAFAEITEKCIRAVNRETLEPILELLQNPDVEVQRAAGAALGNLAVNNANKKLIVEMNGLEPLTKQMMSNNVEVQCNAVGCMTNLATHEDNKVKIANSGALGPLTTLAKSKDMRVQRNATGALLNMTHSDENRKQLVKVGAVPVIVSLLSSTDPDVQYYCTTALSNIAVDPENRKNLAKNEPRLVSQLVRLVGFSGSPRVQCQATLALRNLASDVNYQLEVVQSGGLPHILQLLKSAQSPLVLAAAACLRNISIHPSNERAIIDAGFLEPLVELLGRFDHEEILCHTVSTLRNLAAVSEQNKLEIVEAGVVQKFNEKVLTAPVSVQSEITACLAVLALGDELKDKLFDLGIINVLVPLTKTDNIEVQGNSAAALGNLSAKISSYKPFITAWTEPDGGIQDFLLRFLTSKELTFEHIAAWMILQLLESEDRKLKELFLGTPEILENVERLAARSVGEVRGDEAYDANQAITELAKKIVFLLKSE</sequence>
<comment type="caution">
    <text evidence="11">The sequence shown here is derived from an EMBL/GenBank/DDBJ whole genome shotgun (WGS) entry which is preliminary data.</text>
</comment>
<accession>A0A0J9X8U0</accession>
<protein>
    <recommendedName>
        <fullName evidence="8 10">Vacuolar protein 8</fullName>
    </recommendedName>
</protein>
<dbReference type="GO" id="GO:0071562">
    <property type="term" value="P:nucleus-vacuole junction assembly"/>
    <property type="evidence" value="ECO:0007669"/>
    <property type="project" value="InterPro"/>
</dbReference>
<feature type="repeat" description="ARM" evidence="9">
    <location>
        <begin position="209"/>
        <end position="244"/>
    </location>
</feature>
<feature type="repeat" description="ARM" evidence="9">
    <location>
        <begin position="86"/>
        <end position="128"/>
    </location>
</feature>
<feature type="repeat" description="ARM" evidence="9">
    <location>
        <begin position="168"/>
        <end position="210"/>
    </location>
</feature>
<feature type="repeat" description="ARM" evidence="9">
    <location>
        <begin position="252"/>
        <end position="295"/>
    </location>
</feature>
<evidence type="ECO:0000256" key="8">
    <source>
        <dbReference type="ARBA" id="ARBA00026209"/>
    </source>
</evidence>
<keyword evidence="6" id="KW-0449">Lipoprotein</keyword>
<dbReference type="PROSITE" id="PS50176">
    <property type="entry name" value="ARM_REPEAT"/>
    <property type="match status" value="7"/>
</dbReference>
<keyword evidence="3 10" id="KW-0926">Vacuole</keyword>
<proteinExistence type="inferred from homology"/>
<evidence type="ECO:0000256" key="2">
    <source>
        <dbReference type="ARBA" id="ARBA00005462"/>
    </source>
</evidence>
<feature type="repeat" description="ARM" evidence="9">
    <location>
        <begin position="294"/>
        <end position="336"/>
    </location>
</feature>
<evidence type="ECO:0000256" key="7">
    <source>
        <dbReference type="ARBA" id="ARBA00024821"/>
    </source>
</evidence>
<dbReference type="InterPro" id="IPR016024">
    <property type="entry name" value="ARM-type_fold"/>
</dbReference>
<evidence type="ECO:0000313" key="11">
    <source>
        <dbReference type="EMBL" id="CDO53201.1"/>
    </source>
</evidence>
<feature type="repeat" description="ARM" evidence="9">
    <location>
        <begin position="335"/>
        <end position="378"/>
    </location>
</feature>
<dbReference type="PANTHER" id="PTHR47249:SF1">
    <property type="entry name" value="VACUOLAR PROTEIN 8"/>
    <property type="match status" value="1"/>
</dbReference>
<reference evidence="11" key="1">
    <citation type="submission" date="2014-03" db="EMBL/GenBank/DDBJ databases">
        <authorList>
            <person name="Casaregola S."/>
        </authorList>
    </citation>
    <scope>NUCLEOTIDE SEQUENCE [LARGE SCALE GENOMIC DNA]</scope>
    <source>
        <strain evidence="11">CLIB 918</strain>
    </source>
</reference>
<keyword evidence="5 10" id="KW-0472">Membrane</keyword>
<dbReference type="STRING" id="1173061.A0A0J9X8U0"/>
<organism evidence="11 12">
    <name type="scientific">Geotrichum candidum</name>
    <name type="common">Oospora lactis</name>
    <name type="synonym">Dipodascus geotrichum</name>
    <dbReference type="NCBI Taxonomy" id="1173061"/>
    <lineage>
        <taxon>Eukaryota</taxon>
        <taxon>Fungi</taxon>
        <taxon>Dikarya</taxon>
        <taxon>Ascomycota</taxon>
        <taxon>Saccharomycotina</taxon>
        <taxon>Dipodascomycetes</taxon>
        <taxon>Dipodascales</taxon>
        <taxon>Dipodascaceae</taxon>
        <taxon>Geotrichum</taxon>
    </lineage>
</organism>
<evidence type="ECO:0000256" key="1">
    <source>
        <dbReference type="ARBA" id="ARBA00004592"/>
    </source>
</evidence>
<dbReference type="GO" id="GO:0000329">
    <property type="term" value="C:fungal-type vacuole membrane"/>
    <property type="evidence" value="ECO:0007669"/>
    <property type="project" value="TreeGrafter"/>
</dbReference>
<dbReference type="GO" id="GO:0000045">
    <property type="term" value="P:autophagosome assembly"/>
    <property type="evidence" value="ECO:0007669"/>
    <property type="project" value="TreeGrafter"/>
</dbReference>
<gene>
    <name evidence="11" type="ORF">BN980_GECA04s06016g</name>
</gene>
<dbReference type="OrthoDB" id="7537227at2759"/>
<evidence type="ECO:0000256" key="5">
    <source>
        <dbReference type="ARBA" id="ARBA00023136"/>
    </source>
</evidence>
<comment type="subcellular location">
    <subcellularLocation>
        <location evidence="1 10">Vacuole membrane</location>
        <topology evidence="1 10">Lipid-anchor</topology>
    </subcellularLocation>
</comment>
<dbReference type="AlphaFoldDB" id="A0A0J9X8U0"/>
<dbReference type="GO" id="GO:0000011">
    <property type="term" value="P:vacuole inheritance"/>
    <property type="evidence" value="ECO:0007669"/>
    <property type="project" value="UniProtKB-UniRule"/>
</dbReference>
<evidence type="ECO:0000256" key="6">
    <source>
        <dbReference type="ARBA" id="ARBA00023288"/>
    </source>
</evidence>
<dbReference type="SMART" id="SM00185">
    <property type="entry name" value="ARM"/>
    <property type="match status" value="9"/>
</dbReference>
<dbReference type="InterPro" id="IPR045156">
    <property type="entry name" value="Vac8"/>
</dbReference>
<keyword evidence="12" id="KW-1185">Reference proteome</keyword>
<dbReference type="EMBL" id="CCBN010000004">
    <property type="protein sequence ID" value="CDO53201.1"/>
    <property type="molecule type" value="Genomic_DNA"/>
</dbReference>
<dbReference type="SUPFAM" id="SSF48371">
    <property type="entry name" value="ARM repeat"/>
    <property type="match status" value="1"/>
</dbReference>
<comment type="similarity">
    <text evidence="2 10">Belongs to the beta-catenin family.</text>
</comment>
<dbReference type="InterPro" id="IPR000225">
    <property type="entry name" value="Armadillo"/>
</dbReference>
<evidence type="ECO:0000256" key="9">
    <source>
        <dbReference type="PROSITE-ProRule" id="PRU00259"/>
    </source>
</evidence>
<dbReference type="GO" id="GO:0043495">
    <property type="term" value="F:protein-membrane adaptor activity"/>
    <property type="evidence" value="ECO:0007669"/>
    <property type="project" value="InterPro"/>
</dbReference>
<name>A0A0J9X8U0_GEOCN</name>
<evidence type="ECO:0000256" key="4">
    <source>
        <dbReference type="ARBA" id="ARBA00022737"/>
    </source>
</evidence>
<evidence type="ECO:0000256" key="3">
    <source>
        <dbReference type="ARBA" id="ARBA00022554"/>
    </source>
</evidence>
<evidence type="ECO:0000313" key="12">
    <source>
        <dbReference type="Proteomes" id="UP000242525"/>
    </source>
</evidence>
<dbReference type="Pfam" id="PF00514">
    <property type="entry name" value="Arm"/>
    <property type="match status" value="8"/>
</dbReference>
<dbReference type="InterPro" id="IPR011989">
    <property type="entry name" value="ARM-like"/>
</dbReference>
<dbReference type="Proteomes" id="UP000242525">
    <property type="component" value="Unassembled WGS sequence"/>
</dbReference>
<dbReference type="Gene3D" id="1.25.10.10">
    <property type="entry name" value="Leucine-rich Repeat Variant"/>
    <property type="match status" value="2"/>
</dbReference>
<dbReference type="FunFam" id="1.25.10.10:FF:000131">
    <property type="entry name" value="Vacuolar protein 8"/>
    <property type="match status" value="1"/>
</dbReference>
<evidence type="ECO:0000256" key="10">
    <source>
        <dbReference type="RuleBase" id="RU369097"/>
    </source>
</evidence>